<dbReference type="Proteomes" id="UP001267290">
    <property type="component" value="Unassembled WGS sequence"/>
</dbReference>
<reference evidence="1 2" key="1">
    <citation type="submission" date="2023-07" db="EMBL/GenBank/DDBJ databases">
        <title>Sorghum-associated microbial communities from plants grown in Nebraska, USA.</title>
        <authorList>
            <person name="Schachtman D."/>
        </authorList>
    </citation>
    <scope>NUCLEOTIDE SEQUENCE [LARGE SCALE GENOMIC DNA]</scope>
    <source>
        <strain evidence="1 2">CC258</strain>
    </source>
</reference>
<organism evidence="1 2">
    <name type="scientific">Paenibacillus qinlingensis</name>
    <dbReference type="NCBI Taxonomy" id="1837343"/>
    <lineage>
        <taxon>Bacteria</taxon>
        <taxon>Bacillati</taxon>
        <taxon>Bacillota</taxon>
        <taxon>Bacilli</taxon>
        <taxon>Bacillales</taxon>
        <taxon>Paenibacillaceae</taxon>
        <taxon>Paenibacillus</taxon>
    </lineage>
</organism>
<dbReference type="EMBL" id="JAVDSB010000001">
    <property type="protein sequence ID" value="MDR6549034.1"/>
    <property type="molecule type" value="Genomic_DNA"/>
</dbReference>
<keyword evidence="2" id="KW-1185">Reference proteome</keyword>
<name>A0ABU1NNT7_9BACL</name>
<evidence type="ECO:0000313" key="1">
    <source>
        <dbReference type="EMBL" id="MDR6549034.1"/>
    </source>
</evidence>
<gene>
    <name evidence="1" type="ORF">J2736_000217</name>
</gene>
<proteinExistence type="predicted"/>
<evidence type="ECO:0000313" key="2">
    <source>
        <dbReference type="Proteomes" id="UP001267290"/>
    </source>
</evidence>
<sequence length="76" mass="9135">MWELMLANEQLEIYMDEANLRLEIRIKSEKYTDPFTLRMNYTDLTQLIHTLLEINRSFRGDIPFFHTKKLPGKSKS</sequence>
<comment type="caution">
    <text evidence="1">The sequence shown here is derived from an EMBL/GenBank/DDBJ whole genome shotgun (WGS) entry which is preliminary data.</text>
</comment>
<protein>
    <submittedName>
        <fullName evidence="1">Uncharacterized protein</fullName>
    </submittedName>
</protein>
<accession>A0ABU1NNT7</accession>
<dbReference type="RefSeq" id="WP_310222691.1">
    <property type="nucleotide sequence ID" value="NZ_JAVDSB010000001.1"/>
</dbReference>